<dbReference type="GO" id="GO:0016740">
    <property type="term" value="F:transferase activity"/>
    <property type="evidence" value="ECO:0007669"/>
    <property type="project" value="UniProtKB-KW"/>
</dbReference>
<protein>
    <recommendedName>
        <fullName evidence="7">L,D-TPase catalytic domain-containing protein</fullName>
    </recommendedName>
</protein>
<reference evidence="8 9" key="1">
    <citation type="submission" date="2017-07" db="EMBL/GenBank/DDBJ databases">
        <title>Mechanisms for carbon and nitrogen cycling indicate functional differentiation within the Candidate Phyla Radiation.</title>
        <authorList>
            <person name="Danczak R.E."/>
            <person name="Johnston M.D."/>
            <person name="Kenah C."/>
            <person name="Slattery M."/>
            <person name="Wrighton K.C."/>
            <person name="Wilkins M.J."/>
        </authorList>
    </citation>
    <scope>NUCLEOTIDE SEQUENCE [LARGE SCALE GENOMIC DNA]</scope>
    <source>
        <strain evidence="8">Licking1014_2</strain>
    </source>
</reference>
<evidence type="ECO:0000256" key="3">
    <source>
        <dbReference type="ARBA" id="ARBA00022960"/>
    </source>
</evidence>
<dbReference type="SUPFAM" id="SSF141523">
    <property type="entry name" value="L,D-transpeptidase catalytic domain-like"/>
    <property type="match status" value="1"/>
</dbReference>
<feature type="active site" description="Nucleophile" evidence="6">
    <location>
        <position position="25"/>
    </location>
</feature>
<proteinExistence type="predicted"/>
<comment type="caution">
    <text evidence="8">The sequence shown here is derived from an EMBL/GenBank/DDBJ whole genome shotgun (WGS) entry which is preliminary data.</text>
</comment>
<accession>A0A554LTB0</accession>
<dbReference type="GO" id="GO:0008360">
    <property type="term" value="P:regulation of cell shape"/>
    <property type="evidence" value="ECO:0007669"/>
    <property type="project" value="UniProtKB-UniRule"/>
</dbReference>
<evidence type="ECO:0000256" key="2">
    <source>
        <dbReference type="ARBA" id="ARBA00022679"/>
    </source>
</evidence>
<dbReference type="UniPathway" id="UPA00219"/>
<evidence type="ECO:0000256" key="6">
    <source>
        <dbReference type="PROSITE-ProRule" id="PRU01373"/>
    </source>
</evidence>
<evidence type="ECO:0000256" key="5">
    <source>
        <dbReference type="ARBA" id="ARBA00023316"/>
    </source>
</evidence>
<dbReference type="Gene3D" id="2.40.440.10">
    <property type="entry name" value="L,D-transpeptidase catalytic domain-like"/>
    <property type="match status" value="1"/>
</dbReference>
<keyword evidence="3 6" id="KW-0133">Cell shape</keyword>
<keyword evidence="5 6" id="KW-0961">Cell wall biogenesis/degradation</keyword>
<organism evidence="8 9">
    <name type="scientific">Candidatus Berkelbacteria bacterium Licking1014_2</name>
    <dbReference type="NCBI Taxonomy" id="2017146"/>
    <lineage>
        <taxon>Bacteria</taxon>
        <taxon>Candidatus Berkelbacteria</taxon>
    </lineage>
</organism>
<comment type="pathway">
    <text evidence="1 6">Cell wall biogenesis; peptidoglycan biosynthesis.</text>
</comment>
<name>A0A554LTB0_9BACT</name>
<feature type="domain" description="L,D-TPase catalytic" evidence="7">
    <location>
        <begin position="1"/>
        <end position="50"/>
    </location>
</feature>
<dbReference type="GO" id="GO:0071555">
    <property type="term" value="P:cell wall organization"/>
    <property type="evidence" value="ECO:0007669"/>
    <property type="project" value="UniProtKB-UniRule"/>
</dbReference>
<evidence type="ECO:0000256" key="4">
    <source>
        <dbReference type="ARBA" id="ARBA00022984"/>
    </source>
</evidence>
<evidence type="ECO:0000313" key="9">
    <source>
        <dbReference type="Proteomes" id="UP000318711"/>
    </source>
</evidence>
<dbReference type="InterPro" id="IPR005490">
    <property type="entry name" value="LD_TPept_cat_dom"/>
</dbReference>
<dbReference type="Pfam" id="PF03734">
    <property type="entry name" value="YkuD"/>
    <property type="match status" value="1"/>
</dbReference>
<dbReference type="CDD" id="cd16913">
    <property type="entry name" value="YkuD_like"/>
    <property type="match status" value="1"/>
</dbReference>
<feature type="non-terminal residue" evidence="8">
    <location>
        <position position="1"/>
    </location>
</feature>
<keyword evidence="4 6" id="KW-0573">Peptidoglycan synthesis</keyword>
<dbReference type="EMBL" id="VMGL01000047">
    <property type="protein sequence ID" value="TSC96110.1"/>
    <property type="molecule type" value="Genomic_DNA"/>
</dbReference>
<evidence type="ECO:0000313" key="8">
    <source>
        <dbReference type="EMBL" id="TSC96110.1"/>
    </source>
</evidence>
<evidence type="ECO:0000259" key="7">
    <source>
        <dbReference type="PROSITE" id="PS52029"/>
    </source>
</evidence>
<dbReference type="InterPro" id="IPR038063">
    <property type="entry name" value="Transpep_catalytic_dom"/>
</dbReference>
<keyword evidence="2" id="KW-0808">Transferase</keyword>
<dbReference type="GO" id="GO:0009252">
    <property type="term" value="P:peptidoglycan biosynthetic process"/>
    <property type="evidence" value="ECO:0007669"/>
    <property type="project" value="UniProtKB-UniPathway"/>
</dbReference>
<sequence length="51" mass="5744">DRGIAIHGGRDENDTKKKLSPTAACIRMFNKDIARVYDLIKDNETTIEVLP</sequence>
<feature type="active site" description="Proton donor/acceptor" evidence="6">
    <location>
        <position position="7"/>
    </location>
</feature>
<dbReference type="PROSITE" id="PS52029">
    <property type="entry name" value="LD_TPASE"/>
    <property type="match status" value="1"/>
</dbReference>
<evidence type="ECO:0000256" key="1">
    <source>
        <dbReference type="ARBA" id="ARBA00004752"/>
    </source>
</evidence>
<gene>
    <name evidence="8" type="ORF">CEN88_396</name>
</gene>
<dbReference type="AlphaFoldDB" id="A0A554LTB0"/>
<dbReference type="Proteomes" id="UP000318711">
    <property type="component" value="Unassembled WGS sequence"/>
</dbReference>